<evidence type="ECO:0000256" key="1">
    <source>
        <dbReference type="SAM" id="Phobius"/>
    </source>
</evidence>
<dbReference type="Proteomes" id="UP000236333">
    <property type="component" value="Unassembled WGS sequence"/>
</dbReference>
<sequence length="67" mass="7260">MAGRDQQQRVLYSLVARGQVVLAEHSSVTGNANVIANVRLWVIVSASTATLIYFIVALVCGFTLQHC</sequence>
<feature type="transmembrane region" description="Helical" evidence="1">
    <location>
        <begin position="40"/>
        <end position="64"/>
    </location>
</feature>
<keyword evidence="1" id="KW-1133">Transmembrane helix</keyword>
<organism evidence="2 3">
    <name type="scientific">Tetrabaena socialis</name>
    <dbReference type="NCBI Taxonomy" id="47790"/>
    <lineage>
        <taxon>Eukaryota</taxon>
        <taxon>Viridiplantae</taxon>
        <taxon>Chlorophyta</taxon>
        <taxon>core chlorophytes</taxon>
        <taxon>Chlorophyceae</taxon>
        <taxon>CS clade</taxon>
        <taxon>Chlamydomonadales</taxon>
        <taxon>Tetrabaenaceae</taxon>
        <taxon>Tetrabaena</taxon>
    </lineage>
</organism>
<dbReference type="Gene3D" id="3.30.450.50">
    <property type="entry name" value="Longin domain"/>
    <property type="match status" value="1"/>
</dbReference>
<protein>
    <submittedName>
        <fullName evidence="2">Uncharacterized protein</fullName>
    </submittedName>
</protein>
<dbReference type="OrthoDB" id="248747at2759"/>
<keyword evidence="3" id="KW-1185">Reference proteome</keyword>
<dbReference type="EMBL" id="PGGS01000197">
    <property type="protein sequence ID" value="PNH07100.1"/>
    <property type="molecule type" value="Genomic_DNA"/>
</dbReference>
<dbReference type="AlphaFoldDB" id="A0A2J8A3K3"/>
<keyword evidence="1" id="KW-0812">Transmembrane</keyword>
<gene>
    <name evidence="2" type="ORF">TSOC_006464</name>
</gene>
<evidence type="ECO:0000313" key="3">
    <source>
        <dbReference type="Proteomes" id="UP000236333"/>
    </source>
</evidence>
<proteinExistence type="predicted"/>
<keyword evidence="1" id="KW-0472">Membrane</keyword>
<comment type="caution">
    <text evidence="2">The sequence shown here is derived from an EMBL/GenBank/DDBJ whole genome shotgun (WGS) entry which is preliminary data.</text>
</comment>
<evidence type="ECO:0000313" key="2">
    <source>
        <dbReference type="EMBL" id="PNH07100.1"/>
    </source>
</evidence>
<reference evidence="2 3" key="1">
    <citation type="journal article" date="2017" name="Mol. Biol. Evol.">
        <title>The 4-celled Tetrabaena socialis nuclear genome reveals the essential components for genetic control of cell number at the origin of multicellularity in the volvocine lineage.</title>
        <authorList>
            <person name="Featherston J."/>
            <person name="Arakaki Y."/>
            <person name="Hanschen E.R."/>
            <person name="Ferris P.J."/>
            <person name="Michod R.E."/>
            <person name="Olson B.J.S.C."/>
            <person name="Nozaki H."/>
            <person name="Durand P.M."/>
        </authorList>
    </citation>
    <scope>NUCLEOTIDE SEQUENCE [LARGE SCALE GENOMIC DNA]</scope>
    <source>
        <strain evidence="2 3">NIES-571</strain>
    </source>
</reference>
<name>A0A2J8A3K3_9CHLO</name>
<accession>A0A2J8A3K3</accession>